<gene>
    <name evidence="2" type="ORF">FRY97_06950</name>
</gene>
<accession>A0A5C6RS26</accession>
<keyword evidence="3" id="KW-1185">Reference proteome</keyword>
<reference evidence="2 3" key="1">
    <citation type="submission" date="2019-08" db="EMBL/GenBank/DDBJ databases">
        <title>Genome of Phaeodactylibacter luteus.</title>
        <authorList>
            <person name="Bowman J.P."/>
        </authorList>
    </citation>
    <scope>NUCLEOTIDE SEQUENCE [LARGE SCALE GENOMIC DNA]</scope>
    <source>
        <strain evidence="2 3">KCTC 42180</strain>
    </source>
</reference>
<dbReference type="AlphaFoldDB" id="A0A5C6RS26"/>
<evidence type="ECO:0000256" key="1">
    <source>
        <dbReference type="SAM" id="SignalP"/>
    </source>
</evidence>
<comment type="caution">
    <text evidence="2">The sequence shown here is derived from an EMBL/GenBank/DDBJ whole genome shotgun (WGS) entry which is preliminary data.</text>
</comment>
<name>A0A5C6RS26_9BACT</name>
<evidence type="ECO:0000313" key="3">
    <source>
        <dbReference type="Proteomes" id="UP000321580"/>
    </source>
</evidence>
<protein>
    <submittedName>
        <fullName evidence="2">Uncharacterized protein</fullName>
    </submittedName>
</protein>
<dbReference type="Proteomes" id="UP000321580">
    <property type="component" value="Unassembled WGS sequence"/>
</dbReference>
<keyword evidence="1" id="KW-0732">Signal</keyword>
<evidence type="ECO:0000313" key="2">
    <source>
        <dbReference type="EMBL" id="TXB64430.1"/>
    </source>
</evidence>
<organism evidence="2 3">
    <name type="scientific">Phaeodactylibacter luteus</name>
    <dbReference type="NCBI Taxonomy" id="1564516"/>
    <lineage>
        <taxon>Bacteria</taxon>
        <taxon>Pseudomonadati</taxon>
        <taxon>Bacteroidota</taxon>
        <taxon>Saprospiria</taxon>
        <taxon>Saprospirales</taxon>
        <taxon>Haliscomenobacteraceae</taxon>
        <taxon>Phaeodactylibacter</taxon>
    </lineage>
</organism>
<dbReference type="EMBL" id="VOOR01000011">
    <property type="protein sequence ID" value="TXB64430.1"/>
    <property type="molecule type" value="Genomic_DNA"/>
</dbReference>
<dbReference type="RefSeq" id="WP_147166725.1">
    <property type="nucleotide sequence ID" value="NZ_VOOR01000011.1"/>
</dbReference>
<sequence length="266" mass="30001">MSRYLSFFAFLSLLSPQFGAAQDHTLRSLPPQAIALYPTLEDMHGYALGQHNDYILVFGGSIRSRLSEKGYEDFPNLDILLIDLKRRRASAFTNGNYDGSLGEQMSATGLSYQQQGGKLYLLGGYGYSESHGQYLTFPYITVVDLPATIDALLQGEAPIATFQQICDERMAIFDAEMDFNGQEFFLVNGKIAYKVRPFSDQAEYVEESYQDEVRTFQLEEGPGGELRVSAFQTWYDLEAFRDQYGTLIPERIEQALRKPNPQGPAQ</sequence>
<proteinExistence type="predicted"/>
<dbReference type="OrthoDB" id="5526825at2"/>
<feature type="signal peptide" evidence="1">
    <location>
        <begin position="1"/>
        <end position="20"/>
    </location>
</feature>
<feature type="chain" id="PRO_5022888049" evidence="1">
    <location>
        <begin position="21"/>
        <end position="266"/>
    </location>
</feature>